<dbReference type="Pfam" id="PF00107">
    <property type="entry name" value="ADH_zinc_N"/>
    <property type="match status" value="1"/>
</dbReference>
<dbReference type="InterPro" id="IPR020843">
    <property type="entry name" value="ER"/>
</dbReference>
<dbReference type="SUPFAM" id="SSF51735">
    <property type="entry name" value="NAD(P)-binding Rossmann-fold domains"/>
    <property type="match status" value="1"/>
</dbReference>
<dbReference type="Proteomes" id="UP000254866">
    <property type="component" value="Unassembled WGS sequence"/>
</dbReference>
<dbReference type="InterPro" id="IPR011032">
    <property type="entry name" value="GroES-like_sf"/>
</dbReference>
<keyword evidence="5" id="KW-1185">Reference proteome</keyword>
<dbReference type="SMART" id="SM00829">
    <property type="entry name" value="PKS_ER"/>
    <property type="match status" value="1"/>
</dbReference>
<comment type="similarity">
    <text evidence="1">Belongs to the zinc-containing alcohol dehydrogenase family.</text>
</comment>
<dbReference type="InterPro" id="IPR047122">
    <property type="entry name" value="Trans-enoyl_RdTase-like"/>
</dbReference>
<reference evidence="4 5" key="1">
    <citation type="journal article" date="2018" name="IMA Fungus">
        <title>IMA Genome-F 9: Draft genome sequence of Annulohypoxylon stygium, Aspergillus mulundensis, Berkeleyomyces basicola (syn. Thielaviopsis basicola), Ceratocystis smalleyi, two Cercospora beticola strains, Coleophoma cylindrospora, Fusarium fracticaudum, Phialophora cf. hyalina, and Morchella septimelata.</title>
        <authorList>
            <person name="Wingfield B.D."/>
            <person name="Bills G.F."/>
            <person name="Dong Y."/>
            <person name="Huang W."/>
            <person name="Nel W.J."/>
            <person name="Swalarsk-Parry B.S."/>
            <person name="Vaghefi N."/>
            <person name="Wilken P.M."/>
            <person name="An Z."/>
            <person name="de Beer Z.W."/>
            <person name="De Vos L."/>
            <person name="Chen L."/>
            <person name="Duong T.A."/>
            <person name="Gao Y."/>
            <person name="Hammerbacher A."/>
            <person name="Kikkert J.R."/>
            <person name="Li Y."/>
            <person name="Li H."/>
            <person name="Li K."/>
            <person name="Li Q."/>
            <person name="Liu X."/>
            <person name="Ma X."/>
            <person name="Naidoo K."/>
            <person name="Pethybridge S.J."/>
            <person name="Sun J."/>
            <person name="Steenkamp E.T."/>
            <person name="van der Nest M.A."/>
            <person name="van Wyk S."/>
            <person name="Wingfield M.J."/>
            <person name="Xiong C."/>
            <person name="Yue Q."/>
            <person name="Zhang X."/>
        </authorList>
    </citation>
    <scope>NUCLEOTIDE SEQUENCE [LARGE SCALE GENOMIC DNA]</scope>
    <source>
        <strain evidence="4 5">BP 5553</strain>
    </source>
</reference>
<dbReference type="Pfam" id="PF08240">
    <property type="entry name" value="ADH_N"/>
    <property type="match status" value="1"/>
</dbReference>
<dbReference type="AlphaFoldDB" id="A0A370U0C0"/>
<evidence type="ECO:0000313" key="4">
    <source>
        <dbReference type="EMBL" id="RDL41203.1"/>
    </source>
</evidence>
<dbReference type="InterPro" id="IPR013149">
    <property type="entry name" value="ADH-like_C"/>
</dbReference>
<dbReference type="STRING" id="2656787.A0A370U0C0"/>
<evidence type="ECO:0000259" key="3">
    <source>
        <dbReference type="SMART" id="SM00829"/>
    </source>
</evidence>
<gene>
    <name evidence="4" type="ORF">BP5553_01182</name>
</gene>
<dbReference type="RefSeq" id="XP_031873859.1">
    <property type="nucleotide sequence ID" value="XM_032009805.1"/>
</dbReference>
<sequence length="348" mass="37003">MAVQKAIIIQEPGKAIVVTDAPVPVLRDDYVLIKNIAVAINPTDWGHVEHLADPGSLVGCDYAGIVEEVGKAVTRPFKKGDRIAGFAHGANTVQHQDGSFAEYIVAKGDVQMAIPENVSLEEAATFGVGICTVGQGLYQSLQLAMPHTPLSEPVPILIYGGSTATGTLAIQFAKLSGYTVITTCSPRNFDLVKARGADTVFNYAEPGAALKIRELTHDKLTLVFDTISTNSSAEFCGEALSSAGGRYAALSPVQCPRSDVQSTVTMAYTIIGEDFNFGPNPIPASAENLEFGKIWLPLVEKLIAEGKVKAHPLKVGKDGLEGVLEGMQFMKEGKVSGEKLVYWVGETP</sequence>
<evidence type="ECO:0000313" key="5">
    <source>
        <dbReference type="Proteomes" id="UP000254866"/>
    </source>
</evidence>
<evidence type="ECO:0000256" key="1">
    <source>
        <dbReference type="ARBA" id="ARBA00008072"/>
    </source>
</evidence>
<accession>A0A370U0C0</accession>
<dbReference type="Gene3D" id="3.40.50.720">
    <property type="entry name" value="NAD(P)-binding Rossmann-like Domain"/>
    <property type="match status" value="1"/>
</dbReference>
<dbReference type="SUPFAM" id="SSF50129">
    <property type="entry name" value="GroES-like"/>
    <property type="match status" value="1"/>
</dbReference>
<dbReference type="Gene3D" id="3.90.180.10">
    <property type="entry name" value="Medium-chain alcohol dehydrogenases, catalytic domain"/>
    <property type="match status" value="1"/>
</dbReference>
<dbReference type="GeneID" id="43594031"/>
<dbReference type="GO" id="GO:0016651">
    <property type="term" value="F:oxidoreductase activity, acting on NAD(P)H"/>
    <property type="evidence" value="ECO:0007669"/>
    <property type="project" value="InterPro"/>
</dbReference>
<comment type="caution">
    <text evidence="4">The sequence shown here is derived from an EMBL/GenBank/DDBJ whole genome shotgun (WGS) entry which is preliminary data.</text>
</comment>
<dbReference type="InterPro" id="IPR036291">
    <property type="entry name" value="NAD(P)-bd_dom_sf"/>
</dbReference>
<proteinExistence type="inferred from homology"/>
<evidence type="ECO:0000256" key="2">
    <source>
        <dbReference type="ARBA" id="ARBA00023002"/>
    </source>
</evidence>
<dbReference type="PANTHER" id="PTHR45348">
    <property type="entry name" value="HYPOTHETICAL OXIDOREDUCTASE (EUROFUNG)"/>
    <property type="match status" value="1"/>
</dbReference>
<organism evidence="4 5">
    <name type="scientific">Venustampulla echinocandica</name>
    <dbReference type="NCBI Taxonomy" id="2656787"/>
    <lineage>
        <taxon>Eukaryota</taxon>
        <taxon>Fungi</taxon>
        <taxon>Dikarya</taxon>
        <taxon>Ascomycota</taxon>
        <taxon>Pezizomycotina</taxon>
        <taxon>Leotiomycetes</taxon>
        <taxon>Helotiales</taxon>
        <taxon>Pleuroascaceae</taxon>
        <taxon>Venustampulla</taxon>
    </lineage>
</organism>
<dbReference type="PANTHER" id="PTHR45348:SF2">
    <property type="entry name" value="ZINC-TYPE ALCOHOL DEHYDROGENASE-LIKE PROTEIN C2E1P3.01"/>
    <property type="match status" value="1"/>
</dbReference>
<protein>
    <submittedName>
        <fullName evidence="4">Protein TOXD</fullName>
    </submittedName>
</protein>
<feature type="domain" description="Enoyl reductase (ER)" evidence="3">
    <location>
        <begin position="13"/>
        <end position="341"/>
    </location>
</feature>
<dbReference type="EMBL" id="NPIC01000001">
    <property type="protein sequence ID" value="RDL41203.1"/>
    <property type="molecule type" value="Genomic_DNA"/>
</dbReference>
<name>A0A370U0C0_9HELO</name>
<dbReference type="InterPro" id="IPR013154">
    <property type="entry name" value="ADH-like_N"/>
</dbReference>
<keyword evidence="2" id="KW-0560">Oxidoreductase</keyword>
<dbReference type="CDD" id="cd08249">
    <property type="entry name" value="enoyl_reductase_like"/>
    <property type="match status" value="1"/>
</dbReference>
<dbReference type="OrthoDB" id="48317at2759"/>